<dbReference type="AlphaFoldDB" id="A0A561BT37"/>
<dbReference type="InterPro" id="IPR002514">
    <property type="entry name" value="Transposase_8"/>
</dbReference>
<dbReference type="GO" id="GO:0004803">
    <property type="term" value="F:transposase activity"/>
    <property type="evidence" value="ECO:0007669"/>
    <property type="project" value="InterPro"/>
</dbReference>
<sequence length="102" mass="11669">MPKPYPREFRDDVVRVARDRDPGVTVEQIAKDFGVHPMTLFKWLRQAEIDEGTKPGVSRGESAELREARRRIKLLEQENEVLRRAAAYLSQAHLPGKGSTRS</sequence>
<dbReference type="EMBL" id="VIVK01000001">
    <property type="protein sequence ID" value="TWD81943.1"/>
    <property type="molecule type" value="Genomic_DNA"/>
</dbReference>
<evidence type="ECO:0000313" key="2">
    <source>
        <dbReference type="EMBL" id="TWD81943.1"/>
    </source>
</evidence>
<keyword evidence="3" id="KW-1185">Reference proteome</keyword>
<dbReference type="Proteomes" id="UP000318380">
    <property type="component" value="Unassembled WGS sequence"/>
</dbReference>
<dbReference type="GO" id="GO:0003677">
    <property type="term" value="F:DNA binding"/>
    <property type="evidence" value="ECO:0007669"/>
    <property type="project" value="InterPro"/>
</dbReference>
<dbReference type="InterPro" id="IPR009057">
    <property type="entry name" value="Homeodomain-like_sf"/>
</dbReference>
<keyword evidence="1" id="KW-0175">Coiled coil</keyword>
<proteinExistence type="predicted"/>
<feature type="coiled-coil region" evidence="1">
    <location>
        <begin position="58"/>
        <end position="92"/>
    </location>
</feature>
<dbReference type="SUPFAM" id="SSF46689">
    <property type="entry name" value="Homeodomain-like"/>
    <property type="match status" value="1"/>
</dbReference>
<name>A0A561BT37_9ACTN</name>
<evidence type="ECO:0000256" key="1">
    <source>
        <dbReference type="SAM" id="Coils"/>
    </source>
</evidence>
<protein>
    <submittedName>
        <fullName evidence="2">Transposase-like protein</fullName>
    </submittedName>
</protein>
<comment type="caution">
    <text evidence="2">The sequence shown here is derived from an EMBL/GenBank/DDBJ whole genome shotgun (WGS) entry which is preliminary data.</text>
</comment>
<organism evidence="2 3">
    <name type="scientific">Kribbella amoyensis</name>
    <dbReference type="NCBI Taxonomy" id="996641"/>
    <lineage>
        <taxon>Bacteria</taxon>
        <taxon>Bacillati</taxon>
        <taxon>Actinomycetota</taxon>
        <taxon>Actinomycetes</taxon>
        <taxon>Propionibacteriales</taxon>
        <taxon>Kribbellaceae</taxon>
        <taxon>Kribbella</taxon>
    </lineage>
</organism>
<gene>
    <name evidence="2" type="ORF">FB561_3067</name>
</gene>
<dbReference type="Gene3D" id="1.10.10.10">
    <property type="entry name" value="Winged helix-like DNA-binding domain superfamily/Winged helix DNA-binding domain"/>
    <property type="match status" value="1"/>
</dbReference>
<dbReference type="Pfam" id="PF01527">
    <property type="entry name" value="HTH_Tnp_1"/>
    <property type="match status" value="1"/>
</dbReference>
<dbReference type="InterPro" id="IPR036388">
    <property type="entry name" value="WH-like_DNA-bd_sf"/>
</dbReference>
<accession>A0A561BT37</accession>
<reference evidence="2 3" key="1">
    <citation type="submission" date="2019-06" db="EMBL/GenBank/DDBJ databases">
        <title>Sequencing the genomes of 1000 actinobacteria strains.</title>
        <authorList>
            <person name="Klenk H.-P."/>
        </authorList>
    </citation>
    <scope>NUCLEOTIDE SEQUENCE [LARGE SCALE GENOMIC DNA]</scope>
    <source>
        <strain evidence="2 3">DSM 24683</strain>
    </source>
</reference>
<dbReference type="GO" id="GO:0006313">
    <property type="term" value="P:DNA transposition"/>
    <property type="evidence" value="ECO:0007669"/>
    <property type="project" value="InterPro"/>
</dbReference>
<evidence type="ECO:0000313" key="3">
    <source>
        <dbReference type="Proteomes" id="UP000318380"/>
    </source>
</evidence>